<evidence type="ECO:0000313" key="7">
    <source>
        <dbReference type="EMBL" id="KAF9629189.1"/>
    </source>
</evidence>
<dbReference type="InterPro" id="IPR050987">
    <property type="entry name" value="AtrR-like"/>
</dbReference>
<dbReference type="CDD" id="cd00067">
    <property type="entry name" value="GAL4"/>
    <property type="match status" value="1"/>
</dbReference>
<dbReference type="PROSITE" id="PS50048">
    <property type="entry name" value="ZN2_CY6_FUNGAL_2"/>
    <property type="match status" value="1"/>
</dbReference>
<comment type="subcellular location">
    <subcellularLocation>
        <location evidence="1">Nucleus</location>
    </subcellularLocation>
</comment>
<dbReference type="InterPro" id="IPR007219">
    <property type="entry name" value="XnlR_reg_dom"/>
</dbReference>
<dbReference type="PROSITE" id="PS00463">
    <property type="entry name" value="ZN2_CY6_FUNGAL_1"/>
    <property type="match status" value="1"/>
</dbReference>
<gene>
    <name evidence="7" type="ORF">BFW01_g10392</name>
</gene>
<dbReference type="SMART" id="SM00906">
    <property type="entry name" value="Fungal_trans"/>
    <property type="match status" value="1"/>
</dbReference>
<feature type="compositionally biased region" description="Low complexity" evidence="5">
    <location>
        <begin position="98"/>
        <end position="109"/>
    </location>
</feature>
<dbReference type="SMART" id="SM00066">
    <property type="entry name" value="GAL4"/>
    <property type="match status" value="1"/>
</dbReference>
<dbReference type="Pfam" id="PF00172">
    <property type="entry name" value="Zn_clus"/>
    <property type="match status" value="1"/>
</dbReference>
<protein>
    <submittedName>
        <fullName evidence="7">Fungal specific transcription factor domain-containing protein</fullName>
    </submittedName>
</protein>
<evidence type="ECO:0000256" key="4">
    <source>
        <dbReference type="ARBA" id="ARBA00023242"/>
    </source>
</evidence>
<dbReference type="GO" id="GO:0000981">
    <property type="term" value="F:DNA-binding transcription factor activity, RNA polymerase II-specific"/>
    <property type="evidence" value="ECO:0007669"/>
    <property type="project" value="InterPro"/>
</dbReference>
<feature type="compositionally biased region" description="Polar residues" evidence="5">
    <location>
        <begin position="76"/>
        <end position="90"/>
    </location>
</feature>
<feature type="region of interest" description="Disordered" evidence="5">
    <location>
        <begin position="55"/>
        <end position="115"/>
    </location>
</feature>
<dbReference type="GO" id="GO:0008270">
    <property type="term" value="F:zinc ion binding"/>
    <property type="evidence" value="ECO:0007669"/>
    <property type="project" value="InterPro"/>
</dbReference>
<dbReference type="GO" id="GO:0003677">
    <property type="term" value="F:DNA binding"/>
    <property type="evidence" value="ECO:0007669"/>
    <property type="project" value="UniProtKB-KW"/>
</dbReference>
<dbReference type="AlphaFoldDB" id="A0A8H7IN08"/>
<evidence type="ECO:0000313" key="8">
    <source>
        <dbReference type="Proteomes" id="UP000627934"/>
    </source>
</evidence>
<keyword evidence="4" id="KW-0539">Nucleus</keyword>
<feature type="compositionally biased region" description="Pro residues" evidence="5">
    <location>
        <begin position="61"/>
        <end position="71"/>
    </location>
</feature>
<dbReference type="SUPFAM" id="SSF57701">
    <property type="entry name" value="Zn2/Cys6 DNA-binding domain"/>
    <property type="match status" value="1"/>
</dbReference>
<dbReference type="Gene3D" id="4.10.240.10">
    <property type="entry name" value="Zn(2)-C6 fungal-type DNA-binding domain"/>
    <property type="match status" value="1"/>
</dbReference>
<keyword evidence="3" id="KW-0238">DNA-binding</keyword>
<dbReference type="Proteomes" id="UP000627934">
    <property type="component" value="Unassembled WGS sequence"/>
</dbReference>
<dbReference type="GO" id="GO:0006351">
    <property type="term" value="P:DNA-templated transcription"/>
    <property type="evidence" value="ECO:0007669"/>
    <property type="project" value="InterPro"/>
</dbReference>
<name>A0A8H7IN08_9PEZI</name>
<reference evidence="7" key="1">
    <citation type="submission" date="2016-08" db="EMBL/GenBank/DDBJ databases">
        <authorList>
            <person name="Yan J."/>
        </authorList>
    </citation>
    <scope>NUCLEOTIDE SEQUENCE</scope>
    <source>
        <strain evidence="7">CSS-01s</strain>
    </source>
</reference>
<feature type="domain" description="Zn(2)-C6 fungal-type" evidence="6">
    <location>
        <begin position="25"/>
        <end position="54"/>
    </location>
</feature>
<sequence>MFHTFVSTPSAAKPGSKGCRRVKHACEHCRLFRVRCDGLQPCARCRSQRHRCLYSTQSPQRQPPKHAPPPAHELCSTRSPALEPSSSTPEFSAPPGPSSTSPSVAAPAPGHEPVDPLSSDSMVTFAAKINHYFLSIVTVVPEKVFESPPLPQYIPFDVSTVQSADQPSLHLISTQRSALLRLYARRLHPTFPVVHLDRLQALCREEHPPPLLYAVFALSIQYAACSGLAARVLDLAIPGIAACSDASQAGYQLITRCRSLLAAGSFEPSLTEVQCDVLMALYLVNAGQLKAAYNLVGSAVRVAFSLDLHRARQDRPDDLCCRLWWCLVQLDLKCSSLLARPAAVRRSDMTTCPFPIDTNGDWYFYISSVKLTAAVLSVNSFKLHGADNLSVNEELARSLIDQLGPIIEWETSVQQSFFDLEIDPYKSISRFQQTQDQTLLHCIDSQPTPAITRRSRVGSDITPSSNTDSKADVLQRILLKVHYHNSLMSLLRSFICFPFRSISPIRSPLVDKHATDAAAHALALTVTVVESFQRSDLLYGWCDIYRSLWNALLTMAGFVVSYPTCAMSGTARRLFPRALALFEMVSPRISTVARFLSFGKDLFSRTERLVAFVEEREKGKQASAETESMQNALGDVDHAVSAFTVAEGSHNDESSLDYDPAVGSCEGLWSWTEIIDTPSWPEYQDGVDNLFTDITDLDVLMEDPWRHLQE</sequence>
<evidence type="ECO:0000256" key="5">
    <source>
        <dbReference type="SAM" id="MobiDB-lite"/>
    </source>
</evidence>
<dbReference type="InterPro" id="IPR001138">
    <property type="entry name" value="Zn2Cys6_DnaBD"/>
</dbReference>
<dbReference type="PANTHER" id="PTHR46910">
    <property type="entry name" value="TRANSCRIPTION FACTOR PDR1"/>
    <property type="match status" value="1"/>
</dbReference>
<comment type="caution">
    <text evidence="7">The sequence shown here is derived from an EMBL/GenBank/DDBJ whole genome shotgun (WGS) entry which is preliminary data.</text>
</comment>
<evidence type="ECO:0000256" key="1">
    <source>
        <dbReference type="ARBA" id="ARBA00004123"/>
    </source>
</evidence>
<dbReference type="CDD" id="cd12148">
    <property type="entry name" value="fungal_TF_MHR"/>
    <property type="match status" value="1"/>
</dbReference>
<evidence type="ECO:0000259" key="6">
    <source>
        <dbReference type="PROSITE" id="PS50048"/>
    </source>
</evidence>
<dbReference type="PANTHER" id="PTHR46910:SF3">
    <property type="entry name" value="HALOTOLERANCE PROTEIN 9-RELATED"/>
    <property type="match status" value="1"/>
</dbReference>
<dbReference type="EMBL" id="MDYX01000024">
    <property type="protein sequence ID" value="KAF9629189.1"/>
    <property type="molecule type" value="Genomic_DNA"/>
</dbReference>
<dbReference type="GO" id="GO:0005634">
    <property type="term" value="C:nucleus"/>
    <property type="evidence" value="ECO:0007669"/>
    <property type="project" value="UniProtKB-SubCell"/>
</dbReference>
<evidence type="ECO:0000256" key="3">
    <source>
        <dbReference type="ARBA" id="ARBA00023125"/>
    </source>
</evidence>
<dbReference type="Pfam" id="PF04082">
    <property type="entry name" value="Fungal_trans"/>
    <property type="match status" value="1"/>
</dbReference>
<dbReference type="InterPro" id="IPR036864">
    <property type="entry name" value="Zn2-C6_fun-type_DNA-bd_sf"/>
</dbReference>
<accession>A0A8H7IN08</accession>
<organism evidence="7 8">
    <name type="scientific">Lasiodiplodia theobromae</name>
    <dbReference type="NCBI Taxonomy" id="45133"/>
    <lineage>
        <taxon>Eukaryota</taxon>
        <taxon>Fungi</taxon>
        <taxon>Dikarya</taxon>
        <taxon>Ascomycota</taxon>
        <taxon>Pezizomycotina</taxon>
        <taxon>Dothideomycetes</taxon>
        <taxon>Dothideomycetes incertae sedis</taxon>
        <taxon>Botryosphaeriales</taxon>
        <taxon>Botryosphaeriaceae</taxon>
        <taxon>Lasiodiplodia</taxon>
    </lineage>
</organism>
<evidence type="ECO:0000256" key="2">
    <source>
        <dbReference type="ARBA" id="ARBA00022723"/>
    </source>
</evidence>
<proteinExistence type="predicted"/>
<keyword evidence="2" id="KW-0479">Metal-binding</keyword>
<reference evidence="7" key="2">
    <citation type="journal article" date="2018" name="DNA Res.">
        <title>Comparative genome and transcriptome analyses reveal adaptations to opportunistic infections in woody plant degrading pathogens of Botryosphaeriaceae.</title>
        <authorList>
            <person name="Yan J.Y."/>
            <person name="Zhao W.S."/>
            <person name="Chen Z."/>
            <person name="Xing Q.K."/>
            <person name="Zhang W."/>
            <person name="Chethana K.W.T."/>
            <person name="Xue M.F."/>
            <person name="Xu J.P."/>
            <person name="Phillips A.J.L."/>
            <person name="Wang Y."/>
            <person name="Liu J.H."/>
            <person name="Liu M."/>
            <person name="Zhou Y."/>
            <person name="Jayawardena R.S."/>
            <person name="Manawasinghe I.S."/>
            <person name="Huang J.B."/>
            <person name="Qiao G.H."/>
            <person name="Fu C.Y."/>
            <person name="Guo F.F."/>
            <person name="Dissanayake A.J."/>
            <person name="Peng Y.L."/>
            <person name="Hyde K.D."/>
            <person name="Li X.H."/>
        </authorList>
    </citation>
    <scope>NUCLEOTIDE SEQUENCE</scope>
    <source>
        <strain evidence="7">CSS-01s</strain>
    </source>
</reference>